<keyword evidence="4" id="KW-1185">Reference proteome</keyword>
<feature type="compositionally biased region" description="Low complexity" evidence="1">
    <location>
        <begin position="1"/>
        <end position="11"/>
    </location>
</feature>
<evidence type="ECO:0000313" key="4">
    <source>
        <dbReference type="Proteomes" id="UP000244867"/>
    </source>
</evidence>
<evidence type="ECO:0000256" key="1">
    <source>
        <dbReference type="SAM" id="MobiDB-lite"/>
    </source>
</evidence>
<comment type="caution">
    <text evidence="3">The sequence shown here is derived from an EMBL/GenBank/DDBJ whole genome shotgun (WGS) entry which is preliminary data.</text>
</comment>
<feature type="domain" description="SnoaL-like" evidence="2">
    <location>
        <begin position="102"/>
        <end position="219"/>
    </location>
</feature>
<gene>
    <name evidence="3" type="ORF">C7S10_03480</name>
</gene>
<dbReference type="OrthoDB" id="4941530at2"/>
<evidence type="ECO:0000259" key="2">
    <source>
        <dbReference type="Pfam" id="PF13577"/>
    </source>
</evidence>
<dbReference type="Pfam" id="PF13577">
    <property type="entry name" value="SnoaL_4"/>
    <property type="match status" value="1"/>
</dbReference>
<accession>A0A2R7Z2E6</accession>
<dbReference type="SUPFAM" id="SSF54427">
    <property type="entry name" value="NTF2-like"/>
    <property type="match status" value="1"/>
</dbReference>
<reference evidence="3 4" key="1">
    <citation type="submission" date="2018-03" db="EMBL/GenBank/DDBJ databases">
        <authorList>
            <person name="Keele B.F."/>
        </authorList>
    </citation>
    <scope>NUCLEOTIDE SEQUENCE [LARGE SCALE GENOMIC DNA]</scope>
    <source>
        <strain evidence="3 4">IB-3</strain>
    </source>
</reference>
<organism evidence="3 4">
    <name type="scientific">Nocardioides currus</name>
    <dbReference type="NCBI Taxonomy" id="2133958"/>
    <lineage>
        <taxon>Bacteria</taxon>
        <taxon>Bacillati</taxon>
        <taxon>Actinomycetota</taxon>
        <taxon>Actinomycetes</taxon>
        <taxon>Propionibacteriales</taxon>
        <taxon>Nocardioidaceae</taxon>
        <taxon>Nocardioides</taxon>
    </lineage>
</organism>
<dbReference type="CDD" id="cd00531">
    <property type="entry name" value="NTF2_like"/>
    <property type="match status" value="1"/>
</dbReference>
<dbReference type="EMBL" id="PYXZ01000001">
    <property type="protein sequence ID" value="PUA82788.1"/>
    <property type="molecule type" value="Genomic_DNA"/>
</dbReference>
<dbReference type="AlphaFoldDB" id="A0A2R7Z2E6"/>
<dbReference type="Gene3D" id="3.10.450.50">
    <property type="match status" value="1"/>
</dbReference>
<evidence type="ECO:0000313" key="3">
    <source>
        <dbReference type="EMBL" id="PUA82788.1"/>
    </source>
</evidence>
<dbReference type="InterPro" id="IPR037401">
    <property type="entry name" value="SnoaL-like"/>
</dbReference>
<dbReference type="Proteomes" id="UP000244867">
    <property type="component" value="Unassembled WGS sequence"/>
</dbReference>
<dbReference type="InterPro" id="IPR032710">
    <property type="entry name" value="NTF2-like_dom_sf"/>
</dbReference>
<proteinExistence type="predicted"/>
<feature type="compositionally biased region" description="Low complexity" evidence="1">
    <location>
        <begin position="21"/>
        <end position="47"/>
    </location>
</feature>
<sequence>MPRTSSRACSTPTPPTRPRVRSTPPTRSTTPSSSRASSPSSSTTGSPNSWCRGRAWCSAGRATRGTTARTSRRWWCSSWWAPGVWPDDVDLDSVASLRHREVARAIASVKRAYFRHLDAKDWPALEAMFAPGSSLRHPVLGAFDDIACAIDAVRHRIGASRTTHEGRCTSITLHAPDTAEATFDMTSVRWLADGRRVRTAGEYRDVLVRDERGWRIASLVLTSSYREQ</sequence>
<feature type="region of interest" description="Disordered" evidence="1">
    <location>
        <begin position="1"/>
        <end position="49"/>
    </location>
</feature>
<protein>
    <recommendedName>
        <fullName evidence="2">SnoaL-like domain-containing protein</fullName>
    </recommendedName>
</protein>
<name>A0A2R7Z2E6_9ACTN</name>